<proteinExistence type="predicted"/>
<dbReference type="AlphaFoldDB" id="C5A3T5"/>
<keyword evidence="3" id="KW-1185">Reference proteome</keyword>
<dbReference type="Pfam" id="PF04734">
    <property type="entry name" value="Ceramidase_alk"/>
    <property type="match status" value="1"/>
</dbReference>
<dbReference type="KEGG" id="tga:TGAM_0395"/>
<dbReference type="Proteomes" id="UP000001488">
    <property type="component" value="Chromosome"/>
</dbReference>
<dbReference type="PaxDb" id="593117-TGAM_0395"/>
<gene>
    <name evidence="2" type="ordered locus">TGAM_0395</name>
</gene>
<sequence>MVAMLVASGKVEITPEKPMPMAGYALRKGRSVGTLDPLYAKALYLEEERPAVIISLDLVRVDNELYREIARKVSEILDLPKESVLVSATHTHSGPEVSTSFWNSVGLDENEVKLVEEYRNFLVERIGALVESLQPKSGELYAGSAEVRGVSSNRVSEDGPLDRECVFLFSEREAIALNFACHPTVLPAENRKFSGDLAGAIARLFESKFRTAMFLNGAAGNVSTRFTRRAQTPDEVLRLARLFYEQVAPSFGRAHRVSGAINVEWRNLKLKLREFPPVETVEKLERDALRRWKESVNAPLPVRRMLESNYLGVKILKRRLSLLESIESIDFRIAKMSIGRDLVALFVPAELFVEYQIAVKEASTYRYTMLVGYSNGYWGYVPYGETGDSTYEMAVSLVHPDEYDRILETLVELVKK</sequence>
<dbReference type="EMBL" id="CP001398">
    <property type="protein sequence ID" value="ACS32897.1"/>
    <property type="molecule type" value="Genomic_DNA"/>
</dbReference>
<dbReference type="PATRIC" id="fig|593117.10.peg.391"/>
<reference evidence="2 3" key="1">
    <citation type="journal article" date="2007" name="Genome Biol.">
        <title>Genome analysis and genome-wide proteomics of Thermococcus gammatolerans, the most radioresistant organism known amongst the Archaea.</title>
        <authorList>
            <person name="Zivanovic Y."/>
            <person name="Armengaud J."/>
            <person name="Lagorce A."/>
            <person name="Leplat C."/>
            <person name="Guerin P."/>
            <person name="Dutertre M."/>
            <person name="Anthouard V."/>
            <person name="Forterre P."/>
            <person name="Wincker P."/>
            <person name="Confalonieri F."/>
        </authorList>
    </citation>
    <scope>NUCLEOTIDE SEQUENCE [LARGE SCALE GENOMIC DNA]</scope>
    <source>
        <strain evidence="3">DSM 15229 / JCM 11827 / EJ3</strain>
    </source>
</reference>
<protein>
    <recommendedName>
        <fullName evidence="1">Neutral/alkaline non-lysosomal ceramidase N-terminal domain-containing protein</fullName>
    </recommendedName>
</protein>
<dbReference type="eggNOG" id="arCOG08627">
    <property type="taxonomic scope" value="Archaea"/>
</dbReference>
<dbReference type="STRING" id="593117.TGAM_0395"/>
<dbReference type="InterPro" id="IPR031329">
    <property type="entry name" value="NEUT/ALK_ceramidase_N"/>
</dbReference>
<feature type="domain" description="Neutral/alkaline non-lysosomal ceramidase N-terminal" evidence="1">
    <location>
        <begin position="6"/>
        <end position="155"/>
    </location>
</feature>
<dbReference type="HOGENOM" id="CLU_030011_5_0_2"/>
<evidence type="ECO:0000313" key="2">
    <source>
        <dbReference type="EMBL" id="ACS32897.1"/>
    </source>
</evidence>
<organism evidence="2 3">
    <name type="scientific">Thermococcus gammatolerans (strain DSM 15229 / JCM 11827 / EJ3)</name>
    <dbReference type="NCBI Taxonomy" id="593117"/>
    <lineage>
        <taxon>Archaea</taxon>
        <taxon>Methanobacteriati</taxon>
        <taxon>Methanobacteriota</taxon>
        <taxon>Thermococci</taxon>
        <taxon>Thermococcales</taxon>
        <taxon>Thermococcaceae</taxon>
        <taxon>Thermococcus</taxon>
    </lineage>
</organism>
<evidence type="ECO:0000259" key="1">
    <source>
        <dbReference type="Pfam" id="PF04734"/>
    </source>
</evidence>
<evidence type="ECO:0000313" key="3">
    <source>
        <dbReference type="Proteomes" id="UP000001488"/>
    </source>
</evidence>
<accession>C5A3T5</accession>
<name>C5A3T5_THEGJ</name>